<protein>
    <recommendedName>
        <fullName evidence="3">glucan endo-1,3-beta-D-glucosidase</fullName>
        <ecNumber evidence="3">3.2.1.39</ecNumber>
    </recommendedName>
</protein>
<dbReference type="GO" id="GO:0000272">
    <property type="term" value="P:polysaccharide catabolic process"/>
    <property type="evidence" value="ECO:0007669"/>
    <property type="project" value="UniProtKB-KW"/>
</dbReference>
<evidence type="ECO:0000256" key="1">
    <source>
        <dbReference type="ARBA" id="ARBA00000382"/>
    </source>
</evidence>
<name>A0A097PIJ5_PNEJI</name>
<dbReference type="GO" id="GO:0006897">
    <property type="term" value="P:endocytosis"/>
    <property type="evidence" value="ECO:0007669"/>
    <property type="project" value="EnsemblFungi"/>
</dbReference>
<comment type="catalytic activity">
    <reaction evidence="1">
        <text>Hydrolysis of (1-&gt;3)-beta-D-glucosidic linkages in (1-&gt;3)-beta-D-glucans.</text>
        <dbReference type="EC" id="3.2.1.39"/>
    </reaction>
</comment>
<dbReference type="Gene3D" id="2.70.98.30">
    <property type="entry name" value="Golgi alpha-mannosidase II, domain 4"/>
    <property type="match status" value="1"/>
</dbReference>
<evidence type="ECO:0000256" key="9">
    <source>
        <dbReference type="SAM" id="MobiDB-lite"/>
    </source>
</evidence>
<dbReference type="InterPro" id="IPR005200">
    <property type="entry name" value="Endo-beta-glucanase"/>
</dbReference>
<dbReference type="PANTHER" id="PTHR31983:SF0">
    <property type="entry name" value="GLUCAN ENDO-1,3-BETA-D-GLUCOSIDASE 2"/>
    <property type="match status" value="1"/>
</dbReference>
<dbReference type="GO" id="GO:0072324">
    <property type="term" value="C:ascus epiplasm"/>
    <property type="evidence" value="ECO:0007669"/>
    <property type="project" value="EnsemblFungi"/>
</dbReference>
<evidence type="ECO:0000256" key="6">
    <source>
        <dbReference type="ARBA" id="ARBA00023295"/>
    </source>
</evidence>
<dbReference type="Pfam" id="PF17652">
    <property type="entry name" value="Glyco_hydro81C"/>
    <property type="match status" value="1"/>
</dbReference>
<keyword evidence="6 12" id="KW-0326">Glycosidase</keyword>
<evidence type="ECO:0000256" key="3">
    <source>
        <dbReference type="ARBA" id="ARBA00012780"/>
    </source>
</evidence>
<dbReference type="InterPro" id="IPR040720">
    <property type="entry name" value="GH81_C"/>
</dbReference>
<gene>
    <name evidence="12" type="primary">eng</name>
</gene>
<accession>A0A097PIJ5</accession>
<dbReference type="GO" id="GO:0097248">
    <property type="term" value="P:maintenance of protein location in cell cortex of cell tip"/>
    <property type="evidence" value="ECO:0007669"/>
    <property type="project" value="EnsemblFungi"/>
</dbReference>
<dbReference type="GO" id="GO:0071998">
    <property type="term" value="P:ascospore release from ascus"/>
    <property type="evidence" value="ECO:0007669"/>
    <property type="project" value="EnsemblFungi"/>
</dbReference>
<dbReference type="GO" id="GO:1990819">
    <property type="term" value="C:mating projection actin fusion focus"/>
    <property type="evidence" value="ECO:0007669"/>
    <property type="project" value="EnsemblFungi"/>
</dbReference>
<feature type="compositionally biased region" description="Low complexity" evidence="9">
    <location>
        <begin position="50"/>
        <end position="73"/>
    </location>
</feature>
<evidence type="ECO:0000256" key="8">
    <source>
        <dbReference type="ARBA" id="ARBA00023326"/>
    </source>
</evidence>
<dbReference type="GO" id="GO:0009986">
    <property type="term" value="C:cell surface"/>
    <property type="evidence" value="ECO:0007669"/>
    <property type="project" value="TreeGrafter"/>
</dbReference>
<proteinExistence type="evidence at transcript level"/>
<dbReference type="EMBL" id="KM056675">
    <property type="protein sequence ID" value="AIU47333.1"/>
    <property type="molecule type" value="mRNA"/>
</dbReference>
<evidence type="ECO:0000256" key="7">
    <source>
        <dbReference type="ARBA" id="ARBA00023316"/>
    </source>
</evidence>
<dbReference type="Pfam" id="PF03639">
    <property type="entry name" value="Glyco_hydro_81"/>
    <property type="match status" value="1"/>
</dbReference>
<dbReference type="VEuPathDB" id="FungiDB:PNEJI1_003495"/>
<keyword evidence="5" id="KW-0119">Carbohydrate metabolism</keyword>
<keyword evidence="8" id="KW-0624">Polysaccharide degradation</keyword>
<evidence type="ECO:0000256" key="2">
    <source>
        <dbReference type="ARBA" id="ARBA00010730"/>
    </source>
</evidence>
<dbReference type="VEuPathDB" id="FungiDB:T551_01671"/>
<evidence type="ECO:0000259" key="11">
    <source>
        <dbReference type="Pfam" id="PF17652"/>
    </source>
</evidence>
<feature type="domain" description="Glycosyl hydrolase family 81 C-terminal" evidence="11">
    <location>
        <begin position="431"/>
        <end position="776"/>
    </location>
</feature>
<reference evidence="12" key="1">
    <citation type="journal article" date="2015" name="J. Infect. Dis.">
        <title>Pneumocystis encodes a functional endo-?-1,3-glucanase that is expressed exclusively in cysts.</title>
        <authorList>
            <person name="Kutty G."/>
            <person name="Davis A.S."/>
            <person name="Ma L."/>
            <person name="Taubenberger J.K."/>
            <person name="Kovacs J.A."/>
        </authorList>
    </citation>
    <scope>NUCLEOTIDE SEQUENCE</scope>
</reference>
<dbReference type="GO" id="GO:1904541">
    <property type="term" value="P:fungal-type cell wall disassembly involved in conjugation with cellular fusion"/>
    <property type="evidence" value="ECO:0007669"/>
    <property type="project" value="EnsemblFungi"/>
</dbReference>
<dbReference type="GO" id="GO:0052861">
    <property type="term" value="F:endo-1,3(4)-beta-glucanase activity"/>
    <property type="evidence" value="ECO:0007669"/>
    <property type="project" value="InterPro"/>
</dbReference>
<keyword evidence="7" id="KW-0961">Cell wall biogenesis/degradation</keyword>
<dbReference type="GO" id="GO:0042815">
    <property type="term" value="P:bipolar cell growth"/>
    <property type="evidence" value="ECO:0007669"/>
    <property type="project" value="EnsemblFungi"/>
</dbReference>
<dbReference type="PANTHER" id="PTHR31983">
    <property type="entry name" value="ENDO-1,3(4)-BETA-GLUCANASE 1"/>
    <property type="match status" value="1"/>
</dbReference>
<organism evidence="12">
    <name type="scientific">Pneumocystis jirovecii</name>
    <name type="common">Human pneumocystis pneumonia agent</name>
    <dbReference type="NCBI Taxonomy" id="42068"/>
    <lineage>
        <taxon>Eukaryota</taxon>
        <taxon>Fungi</taxon>
        <taxon>Dikarya</taxon>
        <taxon>Ascomycota</taxon>
        <taxon>Taphrinomycotina</taxon>
        <taxon>Pneumocystomycetes</taxon>
        <taxon>Pneumocystaceae</taxon>
        <taxon>Pneumocystis</taxon>
    </lineage>
</organism>
<dbReference type="PROSITE" id="PS52008">
    <property type="entry name" value="GH81"/>
    <property type="match status" value="1"/>
</dbReference>
<evidence type="ECO:0000259" key="10">
    <source>
        <dbReference type="Pfam" id="PF03639"/>
    </source>
</evidence>
<dbReference type="GO" id="GO:0005938">
    <property type="term" value="C:cell cortex"/>
    <property type="evidence" value="ECO:0007669"/>
    <property type="project" value="GOC"/>
</dbReference>
<dbReference type="GO" id="GO:0042973">
    <property type="term" value="F:glucan endo-1,3-beta-D-glucosidase activity"/>
    <property type="evidence" value="ECO:0007669"/>
    <property type="project" value="UniProtKB-EC"/>
</dbReference>
<dbReference type="AlphaFoldDB" id="A0A097PIJ5"/>
<feature type="domain" description="Glycosyl hydrolase family 81 N-terminal" evidence="10">
    <location>
        <begin position="109"/>
        <end position="424"/>
    </location>
</feature>
<sequence>MLKKVLEILDSKYMSKESDSYNLTSHKHNIAQETQVNNTLDHDRSITLRTNSTNTINNTNTSSTEKTLTPTKTVPDKRSTISPDIYKPINVFQPITERPPLSIFENVTHPLQPKSIFDGDLTKPIHTNKFYANFFLGTQEFPTYLDPYVVTWVPGNYSGITVSHVDDYQKVFASDNPPSYFLSPLGIYSVVFSAQELNNGILALSSLDQMSVNVTITPKNSTEKKMSLPLVRGAAYITAIYSDLTPLFTSVVGFKKIEKVEIKNYNYFKFIITLYDEKRWLLYAFPEKKTLFNLEIQNNILKATCGAFNGTIQVTKVPINNSDAENILDASAGTYAKKITLSAIVDGKTGNYTYTFDIFQYKGHSLLHYAMPHHMSSFDNITASKRTNVSLPSTTNGLMVAYVGECWNMIEHDLPVDIDFFPYSQGKEPEYSDEALKAIKEAAMYELSQDFDSQIDKNTIYFSGKVFSKFALLCLVINNILKNKTLAEECLKKFNHSYMPFVENLNEYKLVYDTTWNGIVTDQGFTKGPLADFGASYYNDHHFHYGYMIFAAAIISYIDPAWAEKVKDWILDLIRDVANPVHDSYFPAFRSFDWFTGHSWAKGIFESPDGKDEESSSEDYNFYFAMKLFGMTIGDNAMVSRANLILAILKRSLHSYFLYESSNTIMPRVFLPNYVSGIKFMNKIHHTTYFSPRLECIQGIHMLPLTAISAYIRTPSFVQSEWDNKLASIINTINDGWKGILFANLAISKPKESYDFFSSCFDRKYLDNGSSLAWYLVYSSAFANSAES</sequence>
<keyword evidence="4 12" id="KW-0378">Hydrolase</keyword>
<comment type="similarity">
    <text evidence="2">Belongs to the glycosyl hydrolase 81 family.</text>
</comment>
<dbReference type="EC" id="3.2.1.39" evidence="3"/>
<dbReference type="InterPro" id="IPR040451">
    <property type="entry name" value="GH81_N"/>
</dbReference>
<dbReference type="Gene3D" id="1.10.287.1170">
    <property type="entry name" value="glycoside hydrolase family 81 endo-[beta] glucanase"/>
    <property type="match status" value="1"/>
</dbReference>
<dbReference type="EMBL" id="KM056674">
    <property type="protein sequence ID" value="AIU47332.1"/>
    <property type="molecule type" value="Genomic_DNA"/>
</dbReference>
<dbReference type="SMR" id="A0A097PIJ5"/>
<evidence type="ECO:0000256" key="4">
    <source>
        <dbReference type="ARBA" id="ARBA00022801"/>
    </source>
</evidence>
<evidence type="ECO:0000313" key="12">
    <source>
        <dbReference type="EMBL" id="AIU47333.1"/>
    </source>
</evidence>
<feature type="region of interest" description="Disordered" evidence="9">
    <location>
        <begin position="50"/>
        <end position="80"/>
    </location>
</feature>
<evidence type="ECO:0000256" key="5">
    <source>
        <dbReference type="ARBA" id="ARBA00023277"/>
    </source>
</evidence>